<dbReference type="InterPro" id="IPR013106">
    <property type="entry name" value="Ig_V-set"/>
</dbReference>
<dbReference type="InterPro" id="IPR013783">
    <property type="entry name" value="Ig-like_fold"/>
</dbReference>
<dbReference type="Pfam" id="PF07686">
    <property type="entry name" value="V-set"/>
    <property type="match status" value="1"/>
</dbReference>
<dbReference type="PANTHER" id="PTHR11860">
    <property type="entry name" value="POLYMERIC-IMMUNOGLOBULIN RECEPTOR"/>
    <property type="match status" value="1"/>
</dbReference>
<evidence type="ECO:0000313" key="6">
    <source>
        <dbReference type="EMBL" id="KAF7692411.1"/>
    </source>
</evidence>
<accession>A0A8T0AL09</accession>
<dbReference type="InterPro" id="IPR050671">
    <property type="entry name" value="CD300_family_receptors"/>
</dbReference>
<dbReference type="GO" id="GO:0004888">
    <property type="term" value="F:transmembrane signaling receptor activity"/>
    <property type="evidence" value="ECO:0007669"/>
    <property type="project" value="TreeGrafter"/>
</dbReference>
<dbReference type="GO" id="GO:0005886">
    <property type="term" value="C:plasma membrane"/>
    <property type="evidence" value="ECO:0007669"/>
    <property type="project" value="TreeGrafter"/>
</dbReference>
<comment type="subcellular location">
    <subcellularLocation>
        <location evidence="1">Membrane</location>
    </subcellularLocation>
</comment>
<sequence length="256" mass="28574">MSLYSLHVSQSGFVTLFGLFLCASDVESMRTLKNIAVKHGGSVTIPCLYDQQYKANLKYWCQGYYWATCSIVAYANTHGRISVIDHQAQNIFTVELNPVFDSGWFWCAAEIGNSWIMDDRDYLYMTVSKDPGLSVRESRVRGEEGGSITVECFYSSAYQNENKKWCRFKDRRCTSVGRTETSQKSAVVISDDGKRSFSVQMSGLKKSDSGWYWCSAGDLQVPVHLSVGAEAPALFKTAGSGSSKTINLEQFCIAHN</sequence>
<dbReference type="Proteomes" id="UP000606274">
    <property type="component" value="Unassembled WGS sequence"/>
</dbReference>
<feature type="domain" description="Ig-like" evidence="5">
    <location>
        <begin position="131"/>
        <end position="226"/>
    </location>
</feature>
<keyword evidence="3" id="KW-0472">Membrane</keyword>
<dbReference type="InterPro" id="IPR036179">
    <property type="entry name" value="Ig-like_dom_sf"/>
</dbReference>
<dbReference type="AlphaFoldDB" id="A0A8T0AL09"/>
<evidence type="ECO:0000256" key="2">
    <source>
        <dbReference type="ARBA" id="ARBA00022692"/>
    </source>
</evidence>
<dbReference type="PROSITE" id="PS50835">
    <property type="entry name" value="IG_LIKE"/>
    <property type="match status" value="1"/>
</dbReference>
<reference evidence="6" key="1">
    <citation type="submission" date="2020-08" db="EMBL/GenBank/DDBJ databases">
        <title>Chromosome-level assembly of Southern catfish (Silurus meridionalis) provides insights into visual adaptation to the nocturnal and benthic lifestyles.</title>
        <authorList>
            <person name="Zhang Y."/>
            <person name="Wang D."/>
            <person name="Peng Z."/>
        </authorList>
    </citation>
    <scope>NUCLEOTIDE SEQUENCE</scope>
    <source>
        <strain evidence="6">SWU-2019-XX</strain>
        <tissue evidence="6">Muscle</tissue>
    </source>
</reference>
<dbReference type="SUPFAM" id="SSF48726">
    <property type="entry name" value="Immunoglobulin"/>
    <property type="match status" value="2"/>
</dbReference>
<feature type="signal peptide" evidence="4">
    <location>
        <begin position="1"/>
        <end position="28"/>
    </location>
</feature>
<dbReference type="EMBL" id="JABFDY010000020">
    <property type="protein sequence ID" value="KAF7692411.1"/>
    <property type="molecule type" value="Genomic_DNA"/>
</dbReference>
<evidence type="ECO:0000259" key="5">
    <source>
        <dbReference type="PROSITE" id="PS50835"/>
    </source>
</evidence>
<proteinExistence type="predicted"/>
<keyword evidence="4" id="KW-0732">Signal</keyword>
<dbReference type="Gene3D" id="2.60.40.10">
    <property type="entry name" value="Immunoglobulins"/>
    <property type="match status" value="2"/>
</dbReference>
<keyword evidence="2" id="KW-0812">Transmembrane</keyword>
<dbReference type="SMART" id="SM00409">
    <property type="entry name" value="IG"/>
    <property type="match status" value="2"/>
</dbReference>
<feature type="chain" id="PRO_5035837669" description="Ig-like domain-containing protein" evidence="4">
    <location>
        <begin position="29"/>
        <end position="256"/>
    </location>
</feature>
<evidence type="ECO:0000313" key="7">
    <source>
        <dbReference type="Proteomes" id="UP000606274"/>
    </source>
</evidence>
<dbReference type="InterPro" id="IPR003599">
    <property type="entry name" value="Ig_sub"/>
</dbReference>
<name>A0A8T0AL09_SILME</name>
<evidence type="ECO:0000256" key="3">
    <source>
        <dbReference type="ARBA" id="ARBA00023136"/>
    </source>
</evidence>
<gene>
    <name evidence="6" type="ORF">HF521_010021</name>
</gene>
<organism evidence="6 7">
    <name type="scientific">Silurus meridionalis</name>
    <name type="common">Southern catfish</name>
    <name type="synonym">Silurus soldatovi meridionalis</name>
    <dbReference type="NCBI Taxonomy" id="175797"/>
    <lineage>
        <taxon>Eukaryota</taxon>
        <taxon>Metazoa</taxon>
        <taxon>Chordata</taxon>
        <taxon>Craniata</taxon>
        <taxon>Vertebrata</taxon>
        <taxon>Euteleostomi</taxon>
        <taxon>Actinopterygii</taxon>
        <taxon>Neopterygii</taxon>
        <taxon>Teleostei</taxon>
        <taxon>Ostariophysi</taxon>
        <taxon>Siluriformes</taxon>
        <taxon>Siluridae</taxon>
        <taxon>Silurus</taxon>
    </lineage>
</organism>
<evidence type="ECO:0000256" key="4">
    <source>
        <dbReference type="SAM" id="SignalP"/>
    </source>
</evidence>
<protein>
    <recommendedName>
        <fullName evidence="5">Ig-like domain-containing protein</fullName>
    </recommendedName>
</protein>
<comment type="caution">
    <text evidence="6">The sequence shown here is derived from an EMBL/GenBank/DDBJ whole genome shotgun (WGS) entry which is preliminary data.</text>
</comment>
<dbReference type="PANTHER" id="PTHR11860:SF111">
    <property type="entry name" value="IMMUNOGLOBULIN SUBTYPE DOMAIN-CONTAINING PROTEIN"/>
    <property type="match status" value="1"/>
</dbReference>
<dbReference type="InterPro" id="IPR007110">
    <property type="entry name" value="Ig-like_dom"/>
</dbReference>
<dbReference type="CDD" id="cd05716">
    <property type="entry name" value="IgV_pIgR_like"/>
    <property type="match status" value="1"/>
</dbReference>
<keyword evidence="7" id="KW-1185">Reference proteome</keyword>
<evidence type="ECO:0000256" key="1">
    <source>
        <dbReference type="ARBA" id="ARBA00004370"/>
    </source>
</evidence>